<evidence type="ECO:0000256" key="1">
    <source>
        <dbReference type="ARBA" id="ARBA00009741"/>
    </source>
</evidence>
<dbReference type="NCBIfam" id="TIGR00406">
    <property type="entry name" value="prmA"/>
    <property type="match status" value="1"/>
</dbReference>
<dbReference type="PANTHER" id="PTHR43648">
    <property type="entry name" value="ELECTRON TRANSFER FLAVOPROTEIN BETA SUBUNIT LYSINE METHYLTRANSFERASE"/>
    <property type="match status" value="1"/>
</dbReference>
<dbReference type="CDD" id="cd02440">
    <property type="entry name" value="AdoMet_MTases"/>
    <property type="match status" value="1"/>
</dbReference>
<accession>A0A1Y0IQ98</accession>
<dbReference type="KEGG" id="tum:CBW65_14130"/>
<keyword evidence="4 6" id="KW-0808">Transferase</keyword>
<keyword evidence="8" id="KW-1185">Reference proteome</keyword>
<dbReference type="HAMAP" id="MF_00735">
    <property type="entry name" value="Methyltr_PrmA"/>
    <property type="match status" value="1"/>
</dbReference>
<evidence type="ECO:0000256" key="4">
    <source>
        <dbReference type="ARBA" id="ARBA00022679"/>
    </source>
</evidence>
<dbReference type="NCBIfam" id="NF001785">
    <property type="entry name" value="PRK00517.2-2"/>
    <property type="match status" value="1"/>
</dbReference>
<dbReference type="Gene3D" id="3.40.50.150">
    <property type="entry name" value="Vaccinia Virus protein VP39"/>
    <property type="match status" value="1"/>
</dbReference>
<comment type="similarity">
    <text evidence="1 6">Belongs to the methyltransferase superfamily. PrmA family.</text>
</comment>
<keyword evidence="5 6" id="KW-0949">S-adenosyl-L-methionine</keyword>
<evidence type="ECO:0000256" key="3">
    <source>
        <dbReference type="ARBA" id="ARBA00022603"/>
    </source>
</evidence>
<evidence type="ECO:0000256" key="5">
    <source>
        <dbReference type="ARBA" id="ARBA00022691"/>
    </source>
</evidence>
<sequence>MKWAEVQVSTTQEVIEAVSAILERYGATGAVIEDSSDLTRTWEDRYGEIYGLNPADFPESGVRVKAYVSLETWQDEMLGEIRAEVNGLAELGLDPSPGVVTFRIADEEEWADEWKKYYHPVRVTERLTIKPTWEEYTPEREDEIIIELDPGMAFGTGTHPTTALCMRTLERVLKPGDTVVDVGAGTGILSIACAKLGAEQVLALDLDPVAVQVAGENIELNGESEKVTVRANDLLKGVTEQYDVVVANILAEIILLMIPSAAGVMKENATLITSGIIKEKAELVRTALKEHGFEIIDTITEEDWVALVAKLERS</sequence>
<dbReference type="InterPro" id="IPR004498">
    <property type="entry name" value="Ribosomal_PrmA_MeTrfase"/>
</dbReference>
<keyword evidence="7" id="KW-0689">Ribosomal protein</keyword>
<feature type="binding site" evidence="6">
    <location>
        <position position="183"/>
    </location>
    <ligand>
        <name>S-adenosyl-L-methionine</name>
        <dbReference type="ChEBI" id="CHEBI:59789"/>
    </ligand>
</feature>
<dbReference type="GO" id="GO:0032259">
    <property type="term" value="P:methylation"/>
    <property type="evidence" value="ECO:0007669"/>
    <property type="project" value="UniProtKB-KW"/>
</dbReference>
<dbReference type="Proteomes" id="UP000195437">
    <property type="component" value="Chromosome"/>
</dbReference>
<feature type="binding site" evidence="6">
    <location>
        <position position="162"/>
    </location>
    <ligand>
        <name>S-adenosyl-L-methionine</name>
        <dbReference type="ChEBI" id="CHEBI:59789"/>
    </ligand>
</feature>
<dbReference type="InterPro" id="IPR029063">
    <property type="entry name" value="SAM-dependent_MTases_sf"/>
</dbReference>
<reference evidence="8" key="1">
    <citation type="submission" date="2017-05" db="EMBL/GenBank/DDBJ databases">
        <authorList>
            <person name="Sung H."/>
        </authorList>
    </citation>
    <scope>NUCLEOTIDE SEQUENCE [LARGE SCALE GENOMIC DNA]</scope>
    <source>
        <strain evidence="8">AR23208</strain>
    </source>
</reference>
<name>A0A1Y0IQ98_9BACL</name>
<dbReference type="InterPro" id="IPR050078">
    <property type="entry name" value="Ribosomal_L11_MeTrfase_PrmA"/>
</dbReference>
<dbReference type="Pfam" id="PF06325">
    <property type="entry name" value="PrmA"/>
    <property type="match status" value="1"/>
</dbReference>
<feature type="binding site" evidence="6">
    <location>
        <position position="248"/>
    </location>
    <ligand>
        <name>S-adenosyl-L-methionine</name>
        <dbReference type="ChEBI" id="CHEBI:59789"/>
    </ligand>
</feature>
<dbReference type="GO" id="GO:0005840">
    <property type="term" value="C:ribosome"/>
    <property type="evidence" value="ECO:0007669"/>
    <property type="project" value="UniProtKB-KW"/>
</dbReference>
<evidence type="ECO:0000313" key="8">
    <source>
        <dbReference type="Proteomes" id="UP000195437"/>
    </source>
</evidence>
<protein>
    <recommendedName>
        <fullName evidence="6">Ribosomal protein L11 methyltransferase</fullName>
        <shortName evidence="6">L11 Mtase</shortName>
        <ecNumber evidence="6">2.1.1.-</ecNumber>
    </recommendedName>
</protein>
<gene>
    <name evidence="6" type="primary">prmA</name>
    <name evidence="7" type="ORF">CBW65_14130</name>
</gene>
<keyword evidence="7" id="KW-0687">Ribonucleoprotein</keyword>
<evidence type="ECO:0000313" key="7">
    <source>
        <dbReference type="EMBL" id="ARU62016.1"/>
    </source>
</evidence>
<dbReference type="OrthoDB" id="9785995at2"/>
<feature type="binding site" evidence="6">
    <location>
        <position position="205"/>
    </location>
    <ligand>
        <name>S-adenosyl-L-methionine</name>
        <dbReference type="ChEBI" id="CHEBI:59789"/>
    </ligand>
</feature>
<comment type="catalytic activity">
    <reaction evidence="6">
        <text>L-lysyl-[protein] + 3 S-adenosyl-L-methionine = N(6),N(6),N(6)-trimethyl-L-lysyl-[protein] + 3 S-adenosyl-L-homocysteine + 3 H(+)</text>
        <dbReference type="Rhea" id="RHEA:54192"/>
        <dbReference type="Rhea" id="RHEA-COMP:9752"/>
        <dbReference type="Rhea" id="RHEA-COMP:13826"/>
        <dbReference type="ChEBI" id="CHEBI:15378"/>
        <dbReference type="ChEBI" id="CHEBI:29969"/>
        <dbReference type="ChEBI" id="CHEBI:57856"/>
        <dbReference type="ChEBI" id="CHEBI:59789"/>
        <dbReference type="ChEBI" id="CHEBI:61961"/>
    </reaction>
</comment>
<dbReference type="SUPFAM" id="SSF53335">
    <property type="entry name" value="S-adenosyl-L-methionine-dependent methyltransferases"/>
    <property type="match status" value="1"/>
</dbReference>
<comment type="subcellular location">
    <subcellularLocation>
        <location evidence="6">Cytoplasm</location>
    </subcellularLocation>
</comment>
<dbReference type="RefSeq" id="WP_087457382.1">
    <property type="nucleotide sequence ID" value="NZ_CP021434.1"/>
</dbReference>
<dbReference type="AlphaFoldDB" id="A0A1Y0IQ98"/>
<keyword evidence="2 6" id="KW-0963">Cytoplasm</keyword>
<evidence type="ECO:0000256" key="6">
    <source>
        <dbReference type="HAMAP-Rule" id="MF_00735"/>
    </source>
</evidence>
<dbReference type="EC" id="2.1.1.-" evidence="6"/>
<dbReference type="PANTHER" id="PTHR43648:SF1">
    <property type="entry name" value="ELECTRON TRANSFER FLAVOPROTEIN BETA SUBUNIT LYSINE METHYLTRANSFERASE"/>
    <property type="match status" value="1"/>
</dbReference>
<dbReference type="GO" id="GO:0016279">
    <property type="term" value="F:protein-lysine N-methyltransferase activity"/>
    <property type="evidence" value="ECO:0007669"/>
    <property type="project" value="RHEA"/>
</dbReference>
<organism evidence="7 8">
    <name type="scientific">Tumebacillus avium</name>
    <dbReference type="NCBI Taxonomy" id="1903704"/>
    <lineage>
        <taxon>Bacteria</taxon>
        <taxon>Bacillati</taxon>
        <taxon>Bacillota</taxon>
        <taxon>Bacilli</taxon>
        <taxon>Bacillales</taxon>
        <taxon>Alicyclobacillaceae</taxon>
        <taxon>Tumebacillus</taxon>
    </lineage>
</organism>
<dbReference type="PIRSF" id="PIRSF000401">
    <property type="entry name" value="RPL11_MTase"/>
    <property type="match status" value="1"/>
</dbReference>
<keyword evidence="3 6" id="KW-0489">Methyltransferase</keyword>
<comment type="function">
    <text evidence="6">Methylates ribosomal protein L11.</text>
</comment>
<dbReference type="GO" id="GO:0005737">
    <property type="term" value="C:cytoplasm"/>
    <property type="evidence" value="ECO:0007669"/>
    <property type="project" value="UniProtKB-SubCell"/>
</dbReference>
<proteinExistence type="inferred from homology"/>
<dbReference type="EMBL" id="CP021434">
    <property type="protein sequence ID" value="ARU62016.1"/>
    <property type="molecule type" value="Genomic_DNA"/>
</dbReference>
<evidence type="ECO:0000256" key="2">
    <source>
        <dbReference type="ARBA" id="ARBA00022490"/>
    </source>
</evidence>